<name>A0AAF0EWD9_9BASI</name>
<protein>
    <recommendedName>
        <fullName evidence="1">DAGKc domain-containing protein</fullName>
    </recommendedName>
</protein>
<dbReference type="Gene3D" id="2.60.200.40">
    <property type="match status" value="1"/>
</dbReference>
<reference evidence="2" key="1">
    <citation type="submission" date="2023-03" db="EMBL/GenBank/DDBJ databases">
        <title>Mating type loci evolution in Malassezia.</title>
        <authorList>
            <person name="Coelho M.A."/>
        </authorList>
    </citation>
    <scope>NUCLEOTIDE SEQUENCE</scope>
    <source>
        <strain evidence="2">CBS 11721</strain>
    </source>
</reference>
<dbReference type="InterPro" id="IPR050187">
    <property type="entry name" value="Lipid_Phosphate_FormReg"/>
</dbReference>
<dbReference type="InterPro" id="IPR001206">
    <property type="entry name" value="Diacylglycerol_kinase_cat_dom"/>
</dbReference>
<organism evidence="2 3">
    <name type="scientific">Malassezia cuniculi</name>
    <dbReference type="NCBI Taxonomy" id="948313"/>
    <lineage>
        <taxon>Eukaryota</taxon>
        <taxon>Fungi</taxon>
        <taxon>Dikarya</taxon>
        <taxon>Basidiomycota</taxon>
        <taxon>Ustilaginomycotina</taxon>
        <taxon>Malasseziomycetes</taxon>
        <taxon>Malasseziales</taxon>
        <taxon>Malasseziaceae</taxon>
        <taxon>Malassezia</taxon>
    </lineage>
</organism>
<dbReference type="PANTHER" id="PTHR12358:SF105">
    <property type="entry name" value="DAGKC DOMAIN-CONTAINING PROTEIN"/>
    <property type="match status" value="1"/>
</dbReference>
<dbReference type="Gene3D" id="3.40.50.10330">
    <property type="entry name" value="Probable inorganic polyphosphate/atp-NAD kinase, domain 1"/>
    <property type="match status" value="1"/>
</dbReference>
<dbReference type="GO" id="GO:0046512">
    <property type="term" value="P:sphingosine biosynthetic process"/>
    <property type="evidence" value="ECO:0007669"/>
    <property type="project" value="TreeGrafter"/>
</dbReference>
<evidence type="ECO:0000259" key="1">
    <source>
        <dbReference type="PROSITE" id="PS50146"/>
    </source>
</evidence>
<dbReference type="InterPro" id="IPR017438">
    <property type="entry name" value="ATP-NAD_kinase_N"/>
</dbReference>
<proteinExistence type="predicted"/>
<dbReference type="SUPFAM" id="SSF111331">
    <property type="entry name" value="NAD kinase/diacylglycerol kinase-like"/>
    <property type="match status" value="1"/>
</dbReference>
<evidence type="ECO:0000313" key="3">
    <source>
        <dbReference type="Proteomes" id="UP001219933"/>
    </source>
</evidence>
<dbReference type="PROSITE" id="PS50146">
    <property type="entry name" value="DAGK"/>
    <property type="match status" value="1"/>
</dbReference>
<sequence length="413" mass="44971">MEVHVVYNPTAGTGAAPAILEEFVRPRLLSWLGKHIANPEISTHETHSAESAGEIGTKIGSSSASVLTIVVIGGDGTAHELLDGIVSAERNDATRPRHEVQLVIVPTGTANALFHSLFGPGAGENGLSDEERLFGLDSLIEGGNPEHLRPVTLLGVQHSNEPDAQTHHGLVISSHALHAAIVRDSEALRKEIPDVSRFKVAAKQNAQRWSEATLRLDGHVQRYEPKSGSFVSVKDLSGYEPNEDGSLVIEGPFAYMNAMVIDRLERDFVPATFASNTDEELARPPELIDIIVIRPSRSRAVREALNEKKPLDEVSASFATDVLMPTLLGGMYDKGSHVNSVYKDADGKPVEEDGEQVPIVEYFRASSYEWTAHNDQARTSCVDGSIYETQVTRTHVSNAVTVFAWADRSKYRA</sequence>
<keyword evidence="3" id="KW-1185">Reference proteome</keyword>
<dbReference type="PANTHER" id="PTHR12358">
    <property type="entry name" value="SPHINGOSINE KINASE"/>
    <property type="match status" value="1"/>
</dbReference>
<dbReference type="Pfam" id="PF00781">
    <property type="entry name" value="DAGK_cat"/>
    <property type="match status" value="1"/>
</dbReference>
<dbReference type="GO" id="GO:0001727">
    <property type="term" value="F:lipid kinase activity"/>
    <property type="evidence" value="ECO:0007669"/>
    <property type="project" value="TreeGrafter"/>
</dbReference>
<dbReference type="Proteomes" id="UP001219933">
    <property type="component" value="Chromosome 3"/>
</dbReference>
<dbReference type="InterPro" id="IPR016064">
    <property type="entry name" value="NAD/diacylglycerol_kinase_sf"/>
</dbReference>
<dbReference type="AlphaFoldDB" id="A0AAF0EWD9"/>
<gene>
    <name evidence="2" type="ORF">MCUN1_002641</name>
</gene>
<dbReference type="GO" id="GO:0016020">
    <property type="term" value="C:membrane"/>
    <property type="evidence" value="ECO:0007669"/>
    <property type="project" value="TreeGrafter"/>
</dbReference>
<evidence type="ECO:0000313" key="2">
    <source>
        <dbReference type="EMBL" id="WFD35779.1"/>
    </source>
</evidence>
<dbReference type="EMBL" id="CP119879">
    <property type="protein sequence ID" value="WFD35779.1"/>
    <property type="molecule type" value="Genomic_DNA"/>
</dbReference>
<feature type="domain" description="DAGKc" evidence="1">
    <location>
        <begin position="1"/>
        <end position="160"/>
    </location>
</feature>
<accession>A0AAF0EWD9</accession>
<dbReference type="GO" id="GO:0005737">
    <property type="term" value="C:cytoplasm"/>
    <property type="evidence" value="ECO:0007669"/>
    <property type="project" value="TreeGrafter"/>
</dbReference>